<name>A0A1B4XI46_9GAMM</name>
<dbReference type="AlphaFoldDB" id="A0A1B4XI46"/>
<dbReference type="GO" id="GO:0005548">
    <property type="term" value="F:phospholipid transporter activity"/>
    <property type="evidence" value="ECO:0007669"/>
    <property type="project" value="TreeGrafter"/>
</dbReference>
<protein>
    <submittedName>
        <fullName evidence="3">ABC transporter substrate-binding protein</fullName>
    </submittedName>
</protein>
<keyword evidence="1" id="KW-0472">Membrane</keyword>
<dbReference type="FunCoup" id="A0A1B4XI46">
    <property type="interactions" value="114"/>
</dbReference>
<organism evidence="3 4">
    <name type="scientific">Sulfuricaulis limicola</name>
    <dbReference type="NCBI Taxonomy" id="1620215"/>
    <lineage>
        <taxon>Bacteria</taxon>
        <taxon>Pseudomonadati</taxon>
        <taxon>Pseudomonadota</taxon>
        <taxon>Gammaproteobacteria</taxon>
        <taxon>Acidiferrobacterales</taxon>
        <taxon>Acidiferrobacteraceae</taxon>
        <taxon>Sulfuricaulis</taxon>
    </lineage>
</organism>
<dbReference type="PANTHER" id="PTHR33371">
    <property type="entry name" value="INTERMEMBRANE PHOSPHOLIPID TRANSPORT SYSTEM BINDING PROTEIN MLAD-RELATED"/>
    <property type="match status" value="1"/>
</dbReference>
<keyword evidence="1" id="KW-0812">Transmembrane</keyword>
<feature type="transmembrane region" description="Helical" evidence="1">
    <location>
        <begin position="7"/>
        <end position="27"/>
    </location>
</feature>
<keyword evidence="1" id="KW-1133">Transmembrane helix</keyword>
<evidence type="ECO:0000313" key="3">
    <source>
        <dbReference type="EMBL" id="BAV34483.1"/>
    </source>
</evidence>
<dbReference type="Proteomes" id="UP000243180">
    <property type="component" value="Chromosome"/>
</dbReference>
<dbReference type="RefSeq" id="WP_096361221.1">
    <property type="nucleotide sequence ID" value="NZ_AP014879.1"/>
</dbReference>
<gene>
    <name evidence="3" type="ORF">SCL_2194</name>
</gene>
<dbReference type="KEGG" id="slim:SCL_2194"/>
<reference evidence="3 4" key="1">
    <citation type="submission" date="2015-05" db="EMBL/GenBank/DDBJ databases">
        <title>Complete genome sequence of a sulfur-oxidizing gammaproteobacterium strain HA5.</title>
        <authorList>
            <person name="Miura A."/>
            <person name="Kojima H."/>
            <person name="Fukui M."/>
        </authorList>
    </citation>
    <scope>NUCLEOTIDE SEQUENCE [LARGE SCALE GENOMIC DNA]</scope>
    <source>
        <strain evidence="3 4">HA5</strain>
    </source>
</reference>
<dbReference type="InterPro" id="IPR003399">
    <property type="entry name" value="Mce/MlaD"/>
</dbReference>
<dbReference type="NCBIfam" id="TIGR04430">
    <property type="entry name" value="OM_asym_MlaD"/>
    <property type="match status" value="1"/>
</dbReference>
<accession>A0A1B4XI46</accession>
<dbReference type="InterPro" id="IPR030970">
    <property type="entry name" value="ABC_MlaD"/>
</dbReference>
<dbReference type="PANTHER" id="PTHR33371:SF4">
    <property type="entry name" value="INTERMEMBRANE PHOSPHOLIPID TRANSPORT SYSTEM BINDING PROTEIN MLAD"/>
    <property type="match status" value="1"/>
</dbReference>
<sequence length="158" mass="16773">MLKRNTLELWVGLFVAAGILALAMLAFKVGNLTTADVVDGYKIKANFDNVGGLKVKAAVTVAGVRVGRVTGIAFDSNKYQAIVTMDVDGQYKNIPADSTANILTSGLLGDQYIGIEPGGEEVYLKDGDTILRTQSALVLEKLVGQVIFNKASEAEPPK</sequence>
<dbReference type="Pfam" id="PF02470">
    <property type="entry name" value="MlaD"/>
    <property type="match status" value="1"/>
</dbReference>
<feature type="domain" description="Mce/MlaD" evidence="2">
    <location>
        <begin position="39"/>
        <end position="118"/>
    </location>
</feature>
<evidence type="ECO:0000256" key="1">
    <source>
        <dbReference type="SAM" id="Phobius"/>
    </source>
</evidence>
<keyword evidence="4" id="KW-1185">Reference proteome</keyword>
<dbReference type="InParanoid" id="A0A1B4XI46"/>
<dbReference type="InterPro" id="IPR052336">
    <property type="entry name" value="MlaD_Phospholipid_Transporter"/>
</dbReference>
<evidence type="ECO:0000259" key="2">
    <source>
        <dbReference type="Pfam" id="PF02470"/>
    </source>
</evidence>
<dbReference type="OrthoDB" id="9788420at2"/>
<dbReference type="EMBL" id="AP014879">
    <property type="protein sequence ID" value="BAV34483.1"/>
    <property type="molecule type" value="Genomic_DNA"/>
</dbReference>
<proteinExistence type="predicted"/>
<evidence type="ECO:0000313" key="4">
    <source>
        <dbReference type="Proteomes" id="UP000243180"/>
    </source>
</evidence>
<dbReference type="GO" id="GO:0005543">
    <property type="term" value="F:phospholipid binding"/>
    <property type="evidence" value="ECO:0007669"/>
    <property type="project" value="TreeGrafter"/>
</dbReference>